<dbReference type="Gene3D" id="3.40.50.1980">
    <property type="entry name" value="Nitrogenase molybdenum iron protein domain"/>
    <property type="match status" value="2"/>
</dbReference>
<dbReference type="InterPro" id="IPR051313">
    <property type="entry name" value="Bact_iron-sidero_bind"/>
</dbReference>
<keyword evidence="9" id="KW-1185">Reference proteome</keyword>
<dbReference type="AlphaFoldDB" id="A0A3T1DEB6"/>
<feature type="region of interest" description="Disordered" evidence="5">
    <location>
        <begin position="33"/>
        <end position="66"/>
    </location>
</feature>
<dbReference type="Proteomes" id="UP000289856">
    <property type="component" value="Chromosome"/>
</dbReference>
<dbReference type="Pfam" id="PF01497">
    <property type="entry name" value="Peripla_BP_2"/>
    <property type="match status" value="1"/>
</dbReference>
<proteinExistence type="inferred from homology"/>
<evidence type="ECO:0000256" key="5">
    <source>
        <dbReference type="SAM" id="MobiDB-lite"/>
    </source>
</evidence>
<dbReference type="GO" id="GO:1901678">
    <property type="term" value="P:iron coordination entity transport"/>
    <property type="evidence" value="ECO:0007669"/>
    <property type="project" value="UniProtKB-ARBA"/>
</dbReference>
<dbReference type="KEGG" id="cohn:KCTCHS21_59050"/>
<feature type="domain" description="Fe/B12 periplasmic-binding" evidence="7">
    <location>
        <begin position="82"/>
        <end position="341"/>
    </location>
</feature>
<evidence type="ECO:0000256" key="6">
    <source>
        <dbReference type="SAM" id="SignalP"/>
    </source>
</evidence>
<protein>
    <submittedName>
        <fullName evidence="8">Iron(3+)-hydroxamate-binding protein FhuD</fullName>
    </submittedName>
</protein>
<evidence type="ECO:0000256" key="3">
    <source>
        <dbReference type="ARBA" id="ARBA00022448"/>
    </source>
</evidence>
<comment type="subcellular location">
    <subcellularLocation>
        <location evidence="1">Cell envelope</location>
    </subcellularLocation>
</comment>
<name>A0A3T1DEB6_9BACL</name>
<reference evidence="8 9" key="1">
    <citation type="submission" date="2019-01" db="EMBL/GenBank/DDBJ databases">
        <title>Complete genome sequence of Cohnella hallensis HS21 isolated from Korean fir (Abies koreana) rhizospheric soil.</title>
        <authorList>
            <person name="Jiang L."/>
            <person name="Kang S.W."/>
            <person name="Kim S."/>
            <person name="Jung J."/>
            <person name="Kim C.Y."/>
            <person name="Kim D.H."/>
            <person name="Kim S.W."/>
            <person name="Lee J."/>
        </authorList>
    </citation>
    <scope>NUCLEOTIDE SEQUENCE [LARGE SCALE GENOMIC DNA]</scope>
    <source>
        <strain evidence="8 9">HS21</strain>
    </source>
</reference>
<gene>
    <name evidence="8" type="primary">fhuD_3</name>
    <name evidence="8" type="ORF">KCTCHS21_59050</name>
</gene>
<feature type="chain" id="PRO_5019525248" evidence="6">
    <location>
        <begin position="33"/>
        <end position="341"/>
    </location>
</feature>
<dbReference type="PROSITE" id="PS51257">
    <property type="entry name" value="PROKAR_LIPOPROTEIN"/>
    <property type="match status" value="1"/>
</dbReference>
<keyword evidence="4 6" id="KW-0732">Signal</keyword>
<dbReference type="SUPFAM" id="SSF53807">
    <property type="entry name" value="Helical backbone' metal receptor"/>
    <property type="match status" value="1"/>
</dbReference>
<accession>A0A3T1DEB6</accession>
<evidence type="ECO:0000256" key="1">
    <source>
        <dbReference type="ARBA" id="ARBA00004196"/>
    </source>
</evidence>
<dbReference type="PANTHER" id="PTHR30532:SF26">
    <property type="entry name" value="IRON(3+)-HYDROXAMATE-BINDING PROTEIN FHUD"/>
    <property type="match status" value="1"/>
</dbReference>
<evidence type="ECO:0000256" key="2">
    <source>
        <dbReference type="ARBA" id="ARBA00008814"/>
    </source>
</evidence>
<dbReference type="InterPro" id="IPR002491">
    <property type="entry name" value="ABC_transptr_periplasmic_BD"/>
</dbReference>
<evidence type="ECO:0000256" key="4">
    <source>
        <dbReference type="ARBA" id="ARBA00022729"/>
    </source>
</evidence>
<evidence type="ECO:0000259" key="7">
    <source>
        <dbReference type="PROSITE" id="PS50983"/>
    </source>
</evidence>
<dbReference type="GO" id="GO:0030288">
    <property type="term" value="C:outer membrane-bounded periplasmic space"/>
    <property type="evidence" value="ECO:0007669"/>
    <property type="project" value="TreeGrafter"/>
</dbReference>
<keyword evidence="3" id="KW-0813">Transport</keyword>
<dbReference type="PANTHER" id="PTHR30532">
    <property type="entry name" value="IRON III DICITRATE-BINDING PERIPLASMIC PROTEIN"/>
    <property type="match status" value="1"/>
</dbReference>
<evidence type="ECO:0000313" key="8">
    <source>
        <dbReference type="EMBL" id="BBI36506.1"/>
    </source>
</evidence>
<dbReference type="PROSITE" id="PS50983">
    <property type="entry name" value="FE_B12_PBP"/>
    <property type="match status" value="1"/>
</dbReference>
<comment type="similarity">
    <text evidence="2">Belongs to the bacterial solute-binding protein 8 family.</text>
</comment>
<sequence length="341" mass="36537">MYKARKSTSIAAMVLLLCVTLLLSACSGKSNSANTATAGNSSPAASPSQQPVATPESSSSAAATKTYTDSKGTVTIPVNPQRIIDLTGSAIGNLLALDIKPVAATYDGMRSPYHKDKLDGVVDLGDGSNVEAMLSLDPDLIIAYDYLEDGPYEKLSRIAPVVRLQYGAKTPGELLLEFGKITGKEEAAQAWIDQWNKKIAEVKPKIVEVVGDKTVSILQPYAKGIYAWGNKGGRGGEIIHGDLGLKAPPIIQKALVDGAGFGKDLTLEQLPEYAGDYIFTSNWGWDDGNPDDVYGSSLWKGLPAVKNNRVFFINQDGSYYNDPISLEAQLQFIVESFLGKQ</sequence>
<evidence type="ECO:0000313" key="9">
    <source>
        <dbReference type="Proteomes" id="UP000289856"/>
    </source>
</evidence>
<feature type="signal peptide" evidence="6">
    <location>
        <begin position="1"/>
        <end position="32"/>
    </location>
</feature>
<dbReference type="EMBL" id="AP019400">
    <property type="protein sequence ID" value="BBI36506.1"/>
    <property type="molecule type" value="Genomic_DNA"/>
</dbReference>
<organism evidence="8 9">
    <name type="scientific">Cohnella abietis</name>
    <dbReference type="NCBI Taxonomy" id="2507935"/>
    <lineage>
        <taxon>Bacteria</taxon>
        <taxon>Bacillati</taxon>
        <taxon>Bacillota</taxon>
        <taxon>Bacilli</taxon>
        <taxon>Bacillales</taxon>
        <taxon>Paenibacillaceae</taxon>
        <taxon>Cohnella</taxon>
    </lineage>
</organism>
<dbReference type="RefSeq" id="WP_232058001.1">
    <property type="nucleotide sequence ID" value="NZ_AP019400.1"/>
</dbReference>